<evidence type="ECO:0000256" key="3">
    <source>
        <dbReference type="ARBA" id="ARBA00022722"/>
    </source>
</evidence>
<comment type="caution">
    <text evidence="7">The sequence shown here is derived from an EMBL/GenBank/DDBJ whole genome shotgun (WGS) entry which is preliminary data.</text>
</comment>
<evidence type="ECO:0000256" key="5">
    <source>
        <dbReference type="ARBA" id="ARBA00022801"/>
    </source>
</evidence>
<dbReference type="Proteomes" id="UP000232149">
    <property type="component" value="Unassembled WGS sequence"/>
</dbReference>
<keyword evidence="3" id="KW-0540">Nuclease</keyword>
<evidence type="ECO:0000313" key="7">
    <source>
        <dbReference type="EMBL" id="PJZ59554.1"/>
    </source>
</evidence>
<gene>
    <name evidence="7" type="ORF">CH376_23070</name>
</gene>
<dbReference type="InterPro" id="IPR037038">
    <property type="entry name" value="HepT-like_sf"/>
</dbReference>
<keyword evidence="8" id="KW-1185">Reference proteome</keyword>
<accession>A0ABX4NRU1</accession>
<evidence type="ECO:0000256" key="6">
    <source>
        <dbReference type="ARBA" id="ARBA00024207"/>
    </source>
</evidence>
<evidence type="ECO:0000256" key="1">
    <source>
        <dbReference type="ARBA" id="ARBA00022553"/>
    </source>
</evidence>
<dbReference type="InterPro" id="IPR051813">
    <property type="entry name" value="HepT_RNase_toxin"/>
</dbReference>
<evidence type="ECO:0000256" key="2">
    <source>
        <dbReference type="ARBA" id="ARBA00022649"/>
    </source>
</evidence>
<evidence type="ECO:0000313" key="8">
    <source>
        <dbReference type="Proteomes" id="UP000232149"/>
    </source>
</evidence>
<comment type="similarity">
    <text evidence="6">Belongs to the HepT RNase toxin family.</text>
</comment>
<dbReference type="Gene3D" id="1.20.120.580">
    <property type="entry name" value="bsu32300-like"/>
    <property type="match status" value="1"/>
</dbReference>
<dbReference type="PANTHER" id="PTHR34139:SF1">
    <property type="entry name" value="RNASE MJ1380-RELATED"/>
    <property type="match status" value="1"/>
</dbReference>
<proteinExistence type="inferred from homology"/>
<keyword evidence="5" id="KW-0378">Hydrolase</keyword>
<organism evidence="7 8">
    <name type="scientific">Leptospira adleri</name>
    <dbReference type="NCBI Taxonomy" id="2023186"/>
    <lineage>
        <taxon>Bacteria</taxon>
        <taxon>Pseudomonadati</taxon>
        <taxon>Spirochaetota</taxon>
        <taxon>Spirochaetia</taxon>
        <taxon>Leptospirales</taxon>
        <taxon>Leptospiraceae</taxon>
        <taxon>Leptospira</taxon>
    </lineage>
</organism>
<evidence type="ECO:0008006" key="9">
    <source>
        <dbReference type="Google" id="ProtNLM"/>
    </source>
</evidence>
<sequence length="148" mass="17353">MLKNRKNDLLYLLNIIEYIEKILIYSRFAESPEKLYDSNDQMNYNAILSLLAQIGENSNKLSDETKIKYSYPWKDIIGLRNRIAHDYTGINIFIVYETIKNSLPDFKSKSIQIIRDGLKDFSFDNSELDSAKNSNFYSHINFIEFISS</sequence>
<reference evidence="7 8" key="1">
    <citation type="submission" date="2017-07" db="EMBL/GenBank/DDBJ databases">
        <title>Leptospira spp. isolated from tropical soils.</title>
        <authorList>
            <person name="Thibeaux R."/>
            <person name="Iraola G."/>
            <person name="Ferres I."/>
            <person name="Bierque E."/>
            <person name="Girault D."/>
            <person name="Soupe-Gilbert M.-E."/>
            <person name="Picardeau M."/>
            <person name="Goarant C."/>
        </authorList>
    </citation>
    <scope>NUCLEOTIDE SEQUENCE [LARGE SCALE GENOMIC DNA]</scope>
    <source>
        <strain evidence="7 8">FH2-B-D1</strain>
    </source>
</reference>
<dbReference type="Pfam" id="PF01934">
    <property type="entry name" value="HepT-like"/>
    <property type="match status" value="1"/>
</dbReference>
<name>A0ABX4NRU1_9LEPT</name>
<protein>
    <recommendedName>
        <fullName evidence="9">DUF86 domain-containing protein</fullName>
    </recommendedName>
</protein>
<dbReference type="InterPro" id="IPR008201">
    <property type="entry name" value="HepT-like"/>
</dbReference>
<keyword evidence="4" id="KW-0547">Nucleotide-binding</keyword>
<dbReference type="RefSeq" id="WP_100788514.1">
    <property type="nucleotide sequence ID" value="NZ_NPDU01000118.1"/>
</dbReference>
<dbReference type="EMBL" id="NPDU01000118">
    <property type="protein sequence ID" value="PJZ59554.1"/>
    <property type="molecule type" value="Genomic_DNA"/>
</dbReference>
<dbReference type="PANTHER" id="PTHR34139">
    <property type="entry name" value="UPF0331 PROTEIN MJ0127"/>
    <property type="match status" value="1"/>
</dbReference>
<evidence type="ECO:0000256" key="4">
    <source>
        <dbReference type="ARBA" id="ARBA00022741"/>
    </source>
</evidence>
<keyword evidence="2" id="KW-1277">Toxin-antitoxin system</keyword>
<keyword evidence="1" id="KW-0597">Phosphoprotein</keyword>